<feature type="compositionally biased region" description="Basic and acidic residues" evidence="1">
    <location>
        <begin position="46"/>
        <end position="58"/>
    </location>
</feature>
<name>A0A1D7YM92_9ACTN</name>
<keyword evidence="3" id="KW-1185">Reference proteome</keyword>
<reference evidence="3" key="1">
    <citation type="submission" date="2016-09" db="EMBL/GenBank/DDBJ databases">
        <title>Streptomyces puniciscabiei strain:TW1S1 Genome sequencing and assembly.</title>
        <authorList>
            <person name="Kim M.-K."/>
            <person name="Kim S.B."/>
        </authorList>
    </citation>
    <scope>NUCLEOTIDE SEQUENCE [LARGE SCALE GENOMIC DNA]</scope>
    <source>
        <strain evidence="3">TW1S1</strain>
    </source>
</reference>
<organism evidence="2 3">
    <name type="scientific">Streptomyces fodineus</name>
    <dbReference type="NCBI Taxonomy" id="1904616"/>
    <lineage>
        <taxon>Bacteria</taxon>
        <taxon>Bacillati</taxon>
        <taxon>Actinomycetota</taxon>
        <taxon>Actinomycetes</taxon>
        <taxon>Kitasatosporales</taxon>
        <taxon>Streptomycetaceae</taxon>
        <taxon>Streptomyces</taxon>
    </lineage>
</organism>
<feature type="region of interest" description="Disordered" evidence="1">
    <location>
        <begin position="46"/>
        <end position="68"/>
    </location>
</feature>
<evidence type="ECO:0000313" key="2">
    <source>
        <dbReference type="EMBL" id="AOR36676.1"/>
    </source>
</evidence>
<dbReference type="Proteomes" id="UP000094960">
    <property type="component" value="Chromosome"/>
</dbReference>
<accession>A0A1D7YM92</accession>
<sequence length="68" mass="7499">MSDELFALNTWRIGSLMTLINRACRSTIPTGAERIDLELLSKVKNDAASQKDPDELHRPCAAGKKKTA</sequence>
<protein>
    <submittedName>
        <fullName evidence="2">Uncharacterized protein</fullName>
    </submittedName>
</protein>
<evidence type="ECO:0000313" key="3">
    <source>
        <dbReference type="Proteomes" id="UP000094960"/>
    </source>
</evidence>
<dbReference type="KEGG" id="spun:BFF78_41515"/>
<dbReference type="AlphaFoldDB" id="A0A1D7YM92"/>
<dbReference type="EMBL" id="CP017248">
    <property type="protein sequence ID" value="AOR36676.1"/>
    <property type="molecule type" value="Genomic_DNA"/>
</dbReference>
<proteinExistence type="predicted"/>
<evidence type="ECO:0000256" key="1">
    <source>
        <dbReference type="SAM" id="MobiDB-lite"/>
    </source>
</evidence>
<gene>
    <name evidence="2" type="ORF">BFF78_41515</name>
</gene>